<dbReference type="SUPFAM" id="SSF53335">
    <property type="entry name" value="S-adenosyl-L-methionine-dependent methyltransferases"/>
    <property type="match status" value="1"/>
</dbReference>
<evidence type="ECO:0000259" key="6">
    <source>
        <dbReference type="Pfam" id="PF11861"/>
    </source>
</evidence>
<keyword evidence="2" id="KW-0489">Methyltransferase</keyword>
<dbReference type="Proteomes" id="UP001652741">
    <property type="component" value="Chromosome ssa10"/>
</dbReference>
<feature type="domain" description="DUF3381" evidence="6">
    <location>
        <begin position="164"/>
        <end position="202"/>
    </location>
</feature>
<feature type="non-terminal residue" evidence="8">
    <location>
        <position position="1"/>
    </location>
</feature>
<accession>A0ABM3C9K9</accession>
<keyword evidence="3" id="KW-0808">Transferase</keyword>
<evidence type="ECO:0000313" key="8">
    <source>
        <dbReference type="RefSeq" id="XP_045543244.1"/>
    </source>
</evidence>
<keyword evidence="1" id="KW-0698">rRNA processing</keyword>
<dbReference type="Pfam" id="PF01728">
    <property type="entry name" value="FtsJ"/>
    <property type="match status" value="1"/>
</dbReference>
<keyword evidence="4" id="KW-0949">S-adenosyl-L-methionine</keyword>
<sequence length="210" mass="23618">FSGVDLVQIKDIPNVVALTEDITTESADRLWKELLTWKMHIVQNDGAPNVGANWVHDAFSHAHRTLMALKLACDIPAKGGMFATKVFRSKDCQPLLWIFQHFFKKVRATKHQASRNESAWTGLLSISGYPASDKIDNKFFDPKPAVMEVEVQAKAIKDLVPVMKPKAEGYTDGDLTLYHTFSTTANLKADNTVEFLSKANEVMRRATQRR</sequence>
<protein>
    <submittedName>
        <fullName evidence="8">Pre-rRNA 2'-O-ribose RNA methyltransferase FTSJ3-like</fullName>
    </submittedName>
</protein>
<keyword evidence="7" id="KW-1185">Reference proteome</keyword>
<evidence type="ECO:0000259" key="5">
    <source>
        <dbReference type="Pfam" id="PF01728"/>
    </source>
</evidence>
<organism evidence="7 8">
    <name type="scientific">Salmo salar</name>
    <name type="common">Atlantic salmon</name>
    <dbReference type="NCBI Taxonomy" id="8030"/>
    <lineage>
        <taxon>Eukaryota</taxon>
        <taxon>Metazoa</taxon>
        <taxon>Chordata</taxon>
        <taxon>Craniata</taxon>
        <taxon>Vertebrata</taxon>
        <taxon>Euteleostomi</taxon>
        <taxon>Actinopterygii</taxon>
        <taxon>Neopterygii</taxon>
        <taxon>Teleostei</taxon>
        <taxon>Protacanthopterygii</taxon>
        <taxon>Salmoniformes</taxon>
        <taxon>Salmonidae</taxon>
        <taxon>Salmoninae</taxon>
        <taxon>Salmo</taxon>
    </lineage>
</organism>
<dbReference type="GeneID" id="106613456"/>
<evidence type="ECO:0000256" key="1">
    <source>
        <dbReference type="ARBA" id="ARBA00022552"/>
    </source>
</evidence>
<evidence type="ECO:0000256" key="3">
    <source>
        <dbReference type="ARBA" id="ARBA00022679"/>
    </source>
</evidence>
<dbReference type="Gene3D" id="3.40.50.150">
    <property type="entry name" value="Vaccinia Virus protein VP39"/>
    <property type="match status" value="1"/>
</dbReference>
<evidence type="ECO:0000256" key="2">
    <source>
        <dbReference type="ARBA" id="ARBA00022603"/>
    </source>
</evidence>
<name>A0ABM3C9K9_SALSA</name>
<dbReference type="PANTHER" id="PTHR10920">
    <property type="entry name" value="RIBOSOMAL RNA METHYLTRANSFERASE"/>
    <property type="match status" value="1"/>
</dbReference>
<dbReference type="RefSeq" id="XP_045543244.1">
    <property type="nucleotide sequence ID" value="XM_045687288.1"/>
</dbReference>
<feature type="domain" description="Ribosomal RNA methyltransferase FtsJ" evidence="5">
    <location>
        <begin position="3"/>
        <end position="119"/>
    </location>
</feature>
<evidence type="ECO:0000313" key="7">
    <source>
        <dbReference type="Proteomes" id="UP001652741"/>
    </source>
</evidence>
<reference evidence="8" key="1">
    <citation type="submission" date="2025-08" db="UniProtKB">
        <authorList>
            <consortium name="RefSeq"/>
        </authorList>
    </citation>
    <scope>IDENTIFICATION</scope>
</reference>
<dbReference type="InterPro" id="IPR050082">
    <property type="entry name" value="RNA_methyltr_RlmE"/>
</dbReference>
<dbReference type="PANTHER" id="PTHR10920:SF13">
    <property type="entry name" value="PRE-RRNA 2'-O-RIBOSE RNA METHYLTRANSFERASE FTSJ3"/>
    <property type="match status" value="1"/>
</dbReference>
<dbReference type="InterPro" id="IPR029063">
    <property type="entry name" value="SAM-dependent_MTases_sf"/>
</dbReference>
<dbReference type="InterPro" id="IPR024576">
    <property type="entry name" value="rRNA_MeTfrase_Spb1_DUF3381"/>
</dbReference>
<dbReference type="Pfam" id="PF11861">
    <property type="entry name" value="DUF3381"/>
    <property type="match status" value="1"/>
</dbReference>
<proteinExistence type="predicted"/>
<evidence type="ECO:0000256" key="4">
    <source>
        <dbReference type="ARBA" id="ARBA00022691"/>
    </source>
</evidence>
<dbReference type="InterPro" id="IPR002877">
    <property type="entry name" value="RNA_MeTrfase_FtsJ_dom"/>
</dbReference>
<gene>
    <name evidence="8" type="primary">LOC106613456</name>
</gene>